<dbReference type="PROSITE" id="PS00070">
    <property type="entry name" value="ALDEHYDE_DEHYDR_CYS"/>
    <property type="match status" value="1"/>
</dbReference>
<dbReference type="InterPro" id="IPR016160">
    <property type="entry name" value="Ald_DH_CS_CYS"/>
</dbReference>
<evidence type="ECO:0000256" key="3">
    <source>
        <dbReference type="PIRNR" id="PIRNR036492"/>
    </source>
</evidence>
<proteinExistence type="inferred from homology"/>
<feature type="active site" evidence="4">
    <location>
        <position position="260"/>
    </location>
</feature>
<reference evidence="8 9" key="1">
    <citation type="submission" date="2020-08" db="EMBL/GenBank/DDBJ databases">
        <title>Sequencing the genomes of 1000 actinobacteria strains.</title>
        <authorList>
            <person name="Klenk H.-P."/>
        </authorList>
    </citation>
    <scope>NUCLEOTIDE SEQUENCE [LARGE SCALE GENOMIC DNA]</scope>
    <source>
        <strain evidence="8 9">DSM 45298</strain>
    </source>
</reference>
<dbReference type="PANTHER" id="PTHR43570:SF16">
    <property type="entry name" value="ALDEHYDE DEHYDROGENASE TYPE III, ISOFORM Q"/>
    <property type="match status" value="1"/>
</dbReference>
<dbReference type="GO" id="GO:0005737">
    <property type="term" value="C:cytoplasm"/>
    <property type="evidence" value="ECO:0007669"/>
    <property type="project" value="TreeGrafter"/>
</dbReference>
<gene>
    <name evidence="8" type="ORF">BKA16_000400</name>
</gene>
<dbReference type="Gene3D" id="3.40.309.10">
    <property type="entry name" value="Aldehyde Dehydrogenase, Chain A, domain 2"/>
    <property type="match status" value="1"/>
</dbReference>
<dbReference type="Gene3D" id="3.40.605.10">
    <property type="entry name" value="Aldehyde Dehydrogenase, Chain A, domain 1"/>
    <property type="match status" value="1"/>
</dbReference>
<sequence length="489" mass="52028">MTTTATDTTVVPTDPSPETLRLVLDAQRAAQQAEGIPSADVRLDRIDRFMAAVLEAAEEISESLDADFGNRPRAINLSTDLAAGIGAVSTVRASIVDWMAARTVPGSEQTGVPAFVQTRPKGVVGVIGPWNFPVSLVVHPTIDALAAGNRVMIKFSDVPERTAEVFARAVGTRMSRDEVAVIRGGLDTARTFSDLPLDHIIFTGSPAVGAQVAEAAGRNLVPVTLELGGKNPVVVSADADLARAAGQIADFRLTNGGQICLCPDYLFVPRAKVDEFVDAYRAAVSAMYPTYLDNPAVVSIVNDRNYDRVTGLIDDAVAKGARAVTVAPPDEQPRLPDRASRRIAPTVLLDVTPEMTIATEEIFGPVVVVYPYDDLDETIDYINAAPSPLAAYWFGPDDAEYRRYLDRVTSGGVTRNAIGSHWAVDGAPSGGIGRSGMGAYTGYTGFLTFSHQRTVASDERTNPRRPDADAVAAFIAKTAAEITARIDTA</sequence>
<dbReference type="InterPro" id="IPR016162">
    <property type="entry name" value="Ald_DH_N"/>
</dbReference>
<comment type="caution">
    <text evidence="8">The sequence shown here is derived from an EMBL/GenBank/DDBJ whole genome shotgun (WGS) entry which is preliminary data.</text>
</comment>
<keyword evidence="9" id="KW-1185">Reference proteome</keyword>
<comment type="similarity">
    <text evidence="1 3 6">Belongs to the aldehyde dehydrogenase family.</text>
</comment>
<dbReference type="PIRSF" id="PIRSF036492">
    <property type="entry name" value="ALDH"/>
    <property type="match status" value="1"/>
</dbReference>
<evidence type="ECO:0000313" key="9">
    <source>
        <dbReference type="Proteomes" id="UP000551501"/>
    </source>
</evidence>
<evidence type="ECO:0000259" key="7">
    <source>
        <dbReference type="Pfam" id="PF00171"/>
    </source>
</evidence>
<dbReference type="EMBL" id="JACIFP010000001">
    <property type="protein sequence ID" value="MBB4133848.1"/>
    <property type="molecule type" value="Genomic_DNA"/>
</dbReference>
<keyword evidence="2 3" id="KW-0560">Oxidoreductase</keyword>
<name>A0A840EU05_9ACTN</name>
<evidence type="ECO:0000313" key="8">
    <source>
        <dbReference type="EMBL" id="MBB4133848.1"/>
    </source>
</evidence>
<dbReference type="PANTHER" id="PTHR43570">
    <property type="entry name" value="ALDEHYDE DEHYDROGENASE"/>
    <property type="match status" value="1"/>
</dbReference>
<dbReference type="PROSITE" id="PS00687">
    <property type="entry name" value="ALDEHYDE_DEHYDR_GLU"/>
    <property type="match status" value="1"/>
</dbReference>
<feature type="active site" evidence="4 5">
    <location>
        <position position="226"/>
    </location>
</feature>
<evidence type="ECO:0000256" key="2">
    <source>
        <dbReference type="ARBA" id="ARBA00023002"/>
    </source>
</evidence>
<dbReference type="InterPro" id="IPR029510">
    <property type="entry name" value="Ald_DH_CS_GLU"/>
</dbReference>
<evidence type="ECO:0000256" key="4">
    <source>
        <dbReference type="PIRSR" id="PIRSR036492-1"/>
    </source>
</evidence>
<dbReference type="SUPFAM" id="SSF53720">
    <property type="entry name" value="ALDH-like"/>
    <property type="match status" value="1"/>
</dbReference>
<dbReference type="InterPro" id="IPR012394">
    <property type="entry name" value="Aldehyde_DH_NAD(P)"/>
</dbReference>
<dbReference type="AlphaFoldDB" id="A0A840EU05"/>
<organism evidence="8 9">
    <name type="scientific">Gordonia humi</name>
    <dbReference type="NCBI Taxonomy" id="686429"/>
    <lineage>
        <taxon>Bacteria</taxon>
        <taxon>Bacillati</taxon>
        <taxon>Actinomycetota</taxon>
        <taxon>Actinomycetes</taxon>
        <taxon>Mycobacteriales</taxon>
        <taxon>Gordoniaceae</taxon>
        <taxon>Gordonia</taxon>
    </lineage>
</organism>
<evidence type="ECO:0000256" key="6">
    <source>
        <dbReference type="RuleBase" id="RU003345"/>
    </source>
</evidence>
<dbReference type="Pfam" id="PF00171">
    <property type="entry name" value="Aldedh"/>
    <property type="match status" value="1"/>
</dbReference>
<dbReference type="InterPro" id="IPR016161">
    <property type="entry name" value="Ald_DH/histidinol_DH"/>
</dbReference>
<feature type="domain" description="Aldehyde dehydrogenase" evidence="7">
    <location>
        <begin position="23"/>
        <end position="455"/>
    </location>
</feature>
<dbReference type="GO" id="GO:0006081">
    <property type="term" value="P:aldehyde metabolic process"/>
    <property type="evidence" value="ECO:0007669"/>
    <property type="project" value="InterPro"/>
</dbReference>
<evidence type="ECO:0000256" key="1">
    <source>
        <dbReference type="ARBA" id="ARBA00009986"/>
    </source>
</evidence>
<dbReference type="GO" id="GO:0004029">
    <property type="term" value="F:aldehyde dehydrogenase (NAD+) activity"/>
    <property type="evidence" value="ECO:0007669"/>
    <property type="project" value="TreeGrafter"/>
</dbReference>
<evidence type="ECO:0000256" key="5">
    <source>
        <dbReference type="PROSITE-ProRule" id="PRU10007"/>
    </source>
</evidence>
<accession>A0A840EU05</accession>
<protein>
    <recommendedName>
        <fullName evidence="3">Aldehyde dehydrogenase</fullName>
    </recommendedName>
</protein>
<dbReference type="InterPro" id="IPR016163">
    <property type="entry name" value="Ald_DH_C"/>
</dbReference>
<dbReference type="RefSeq" id="WP_183368986.1">
    <property type="nucleotide sequence ID" value="NZ_BAABHL010000045.1"/>
</dbReference>
<dbReference type="InterPro" id="IPR015590">
    <property type="entry name" value="Aldehyde_DH_dom"/>
</dbReference>
<dbReference type="Proteomes" id="UP000551501">
    <property type="component" value="Unassembled WGS sequence"/>
</dbReference>